<gene>
    <name evidence="2" type="ORF">NPIL_3231</name>
</gene>
<name>A0A8X6QHQ6_NEPPI</name>
<proteinExistence type="predicted"/>
<keyword evidence="3" id="KW-1185">Reference proteome</keyword>
<sequence length="100" mass="11336">MKSIANAIQAQPHTKEQTCVPTLSKRRDQTDQKQKKKLPNESITPVQSIQRVSETDLINRVSSPQPFSSDNRNDHLLFLEHPAFFVDTSSVMATQCLMLI</sequence>
<reference evidence="2" key="1">
    <citation type="submission" date="2020-08" db="EMBL/GenBank/DDBJ databases">
        <title>Multicomponent nature underlies the extraordinary mechanical properties of spider dragline silk.</title>
        <authorList>
            <person name="Kono N."/>
            <person name="Nakamura H."/>
            <person name="Mori M."/>
            <person name="Yoshida Y."/>
            <person name="Ohtoshi R."/>
            <person name="Malay A.D."/>
            <person name="Moran D.A.P."/>
            <person name="Tomita M."/>
            <person name="Numata K."/>
            <person name="Arakawa K."/>
        </authorList>
    </citation>
    <scope>NUCLEOTIDE SEQUENCE</scope>
</reference>
<evidence type="ECO:0000313" key="2">
    <source>
        <dbReference type="EMBL" id="GFU22696.1"/>
    </source>
</evidence>
<organism evidence="2 3">
    <name type="scientific">Nephila pilipes</name>
    <name type="common">Giant wood spider</name>
    <name type="synonym">Nephila maculata</name>
    <dbReference type="NCBI Taxonomy" id="299642"/>
    <lineage>
        <taxon>Eukaryota</taxon>
        <taxon>Metazoa</taxon>
        <taxon>Ecdysozoa</taxon>
        <taxon>Arthropoda</taxon>
        <taxon>Chelicerata</taxon>
        <taxon>Arachnida</taxon>
        <taxon>Araneae</taxon>
        <taxon>Araneomorphae</taxon>
        <taxon>Entelegynae</taxon>
        <taxon>Araneoidea</taxon>
        <taxon>Nephilidae</taxon>
        <taxon>Nephila</taxon>
    </lineage>
</organism>
<dbReference type="Proteomes" id="UP000887013">
    <property type="component" value="Unassembled WGS sequence"/>
</dbReference>
<feature type="region of interest" description="Disordered" evidence="1">
    <location>
        <begin position="1"/>
        <end position="42"/>
    </location>
</feature>
<comment type="caution">
    <text evidence="2">The sequence shown here is derived from an EMBL/GenBank/DDBJ whole genome shotgun (WGS) entry which is preliminary data.</text>
</comment>
<protein>
    <submittedName>
        <fullName evidence="2">Uncharacterized protein</fullName>
    </submittedName>
</protein>
<evidence type="ECO:0000256" key="1">
    <source>
        <dbReference type="SAM" id="MobiDB-lite"/>
    </source>
</evidence>
<dbReference type="EMBL" id="BMAW01127785">
    <property type="protein sequence ID" value="GFU22696.1"/>
    <property type="molecule type" value="Genomic_DNA"/>
</dbReference>
<evidence type="ECO:0000313" key="3">
    <source>
        <dbReference type="Proteomes" id="UP000887013"/>
    </source>
</evidence>
<accession>A0A8X6QHQ6</accession>
<dbReference type="AlphaFoldDB" id="A0A8X6QHQ6"/>
<feature type="compositionally biased region" description="Polar residues" evidence="1">
    <location>
        <begin position="1"/>
        <end position="21"/>
    </location>
</feature>